<keyword evidence="2" id="KW-0813">Transport</keyword>
<feature type="transmembrane region" description="Helical" evidence="13">
    <location>
        <begin position="558"/>
        <end position="580"/>
    </location>
</feature>
<dbReference type="CDD" id="cd00211">
    <property type="entry name" value="PTS_IIA_fru"/>
    <property type="match status" value="1"/>
</dbReference>
<dbReference type="GO" id="GO:0090563">
    <property type="term" value="F:protein-phosphocysteine-sugar phosphotransferase activity"/>
    <property type="evidence" value="ECO:0007669"/>
    <property type="project" value="TreeGrafter"/>
</dbReference>
<sequence>MNLSIFNKDFIFLDVEIKDQQSAFKFMADQAATLKLILAKDKKALILGFENREKQGTTGFEDGFAIPHARIPEIKNAAVLVFRFKNAIEWESMDGKPTKVAIALLVPEGPNGDEHLAILSQIAVKLMDDGFKKTLKTTKTQTAILKAFETKKEEKKQEVSNTNQDQLNIVAITACVVGIAHTYMAEERLLKEVPKMGYNIRVETQGSKGIGTQLTTKEIEQADLVIFATDTNIDKERFVGKKFYQTKVSDAIKNPEAVVKEAIAKGTIIQNGKGSFDNSRGKAKADSRMGLIQHILAGISYMIPIIVLGGIALAFSIGLAKAIWGPDASTSGPASNPGLSPWGPLAVLDKIGGAAFALMIPILAGFIANSIAGRAAIAPAMVGAFIGNNTGNLMVLPGMDKIETPMGFIGALIAGILVGYFVRWINTWNVPKSLRPAMPIFFIPLIAGIGISLIFIYVLGGPIGWIMHQFSNAIKHAYESSTIGVGLGLGLGIVLGAMAGFDMGGPINKIAFVTSTALITAGIQQPMGAMAAGIPVAPLAMGISTLVFPRFYNKDERGLGIAAIIMGTIGISEGAIPFALRDPRRAIVCNVLGSAVAGGIAGAFMITDAAGHGGPIVAILGAVPYGAQTAYYFLAVAIGVIVTVASYGLWVTIESGAEKSVREAHNIHVSQLRSDKKDRIQEIKKEINNIKHADKLAKKETGNDIKSTDKIEVLKAQIVKINDDFKDVVNKNKLIMKEIEIAEKASIKDNKANIKTANTNINIATKEAKASIQSVKGERSKLDQLADIKENKREKRLAVQTQYRQQFVDQYNKQIVA</sequence>
<keyword evidence="18" id="KW-1185">Reference proteome</keyword>
<evidence type="ECO:0000256" key="10">
    <source>
        <dbReference type="ARBA" id="ARBA00022989"/>
    </source>
</evidence>
<dbReference type="NCBIfam" id="TIGR01427">
    <property type="entry name" value="PTS_IIC_fructo"/>
    <property type="match status" value="1"/>
</dbReference>
<keyword evidence="12" id="KW-0175">Coiled coil</keyword>
<evidence type="ECO:0000256" key="5">
    <source>
        <dbReference type="ARBA" id="ARBA00022597"/>
    </source>
</evidence>
<protein>
    <submittedName>
        <fullName evidence="17">PTS system, fructose-specific IIABC component</fullName>
    </submittedName>
</protein>
<dbReference type="Pfam" id="PF00359">
    <property type="entry name" value="PTS_EIIA_2"/>
    <property type="match status" value="1"/>
</dbReference>
<dbReference type="SUPFAM" id="SSF55804">
    <property type="entry name" value="Phoshotransferase/anion transport protein"/>
    <property type="match status" value="1"/>
</dbReference>
<organism evidence="17 18">
    <name type="scientific">Williamsoniiplasma lucivorax</name>
    <dbReference type="NCBI Taxonomy" id="209274"/>
    <lineage>
        <taxon>Bacteria</taxon>
        <taxon>Bacillati</taxon>
        <taxon>Mycoplasmatota</taxon>
        <taxon>Mollicutes</taxon>
        <taxon>Entomoplasmatales</taxon>
        <taxon>Williamsoniiplasma</taxon>
    </lineage>
</organism>
<dbReference type="GO" id="GO:0005886">
    <property type="term" value="C:plasma membrane"/>
    <property type="evidence" value="ECO:0007669"/>
    <property type="project" value="UniProtKB-SubCell"/>
</dbReference>
<evidence type="ECO:0000256" key="7">
    <source>
        <dbReference type="ARBA" id="ARBA00022683"/>
    </source>
</evidence>
<feature type="coiled-coil region" evidence="12">
    <location>
        <begin position="673"/>
        <end position="700"/>
    </location>
</feature>
<feature type="transmembrane region" description="Helical" evidence="13">
    <location>
        <begin position="437"/>
        <end position="460"/>
    </location>
</feature>
<dbReference type="GO" id="GO:0022877">
    <property type="term" value="F:protein-N(PI)-phosphohistidine-fructose phosphotransferase system transporter activity"/>
    <property type="evidence" value="ECO:0007669"/>
    <property type="project" value="InterPro"/>
</dbReference>
<dbReference type="NCBIfam" id="TIGR00848">
    <property type="entry name" value="fruA"/>
    <property type="match status" value="1"/>
</dbReference>
<proteinExistence type="predicted"/>
<keyword evidence="10 13" id="KW-1133">Transmembrane helix</keyword>
<dbReference type="InterPro" id="IPR003352">
    <property type="entry name" value="PTS_EIIC"/>
</dbReference>
<dbReference type="InterPro" id="IPR036095">
    <property type="entry name" value="PTS_EIIB-like_sf"/>
</dbReference>
<dbReference type="CDD" id="cd05569">
    <property type="entry name" value="PTS_IIB_fructose"/>
    <property type="match status" value="1"/>
</dbReference>
<keyword evidence="6" id="KW-0808">Transferase</keyword>
<dbReference type="RefSeq" id="WP_051437305.1">
    <property type="nucleotide sequence ID" value="NZ_PHNE01000001.1"/>
</dbReference>
<evidence type="ECO:0000256" key="2">
    <source>
        <dbReference type="ARBA" id="ARBA00022448"/>
    </source>
</evidence>
<evidence type="ECO:0000259" key="15">
    <source>
        <dbReference type="PROSITE" id="PS51099"/>
    </source>
</evidence>
<name>A0A2S5REX0_9MOLU</name>
<dbReference type="InterPro" id="IPR006327">
    <property type="entry name" value="PTS_IIC_fruc"/>
</dbReference>
<evidence type="ECO:0000256" key="9">
    <source>
        <dbReference type="ARBA" id="ARBA00022777"/>
    </source>
</evidence>
<dbReference type="InterPro" id="IPR003501">
    <property type="entry name" value="PTS_EIIB_2/3"/>
</dbReference>
<feature type="domain" description="PTS EIIC type-2" evidence="16">
    <location>
        <begin position="291"/>
        <end position="650"/>
    </location>
</feature>
<evidence type="ECO:0000256" key="11">
    <source>
        <dbReference type="ARBA" id="ARBA00023136"/>
    </source>
</evidence>
<feature type="transmembrane region" description="Helical" evidence="13">
    <location>
        <begin position="587"/>
        <end position="610"/>
    </location>
</feature>
<dbReference type="Proteomes" id="UP000237865">
    <property type="component" value="Unassembled WGS sequence"/>
</dbReference>
<dbReference type="GO" id="GO:0009401">
    <property type="term" value="P:phosphoenolpyruvate-dependent sugar phosphotransferase system"/>
    <property type="evidence" value="ECO:0007669"/>
    <property type="project" value="UniProtKB-KW"/>
</dbReference>
<dbReference type="InterPro" id="IPR013014">
    <property type="entry name" value="PTS_EIIC_2"/>
</dbReference>
<feature type="transmembrane region" description="Helical" evidence="13">
    <location>
        <begin position="530"/>
        <end position="552"/>
    </location>
</feature>
<evidence type="ECO:0000256" key="8">
    <source>
        <dbReference type="ARBA" id="ARBA00022692"/>
    </source>
</evidence>
<reference evidence="17 18" key="1">
    <citation type="submission" date="2017-11" db="EMBL/GenBank/DDBJ databases">
        <title>Genome sequence of Entomoplasma lucivorax PIPN-2 (ATCC 49196).</title>
        <authorList>
            <person name="Lo W.-S."/>
            <person name="Gasparich G.E."/>
            <person name="Kuo C.-H."/>
        </authorList>
    </citation>
    <scope>NUCLEOTIDE SEQUENCE [LARGE SCALE GENOMIC DNA]</scope>
    <source>
        <strain evidence="17 18">PIPN-2</strain>
    </source>
</reference>
<evidence type="ECO:0000256" key="4">
    <source>
        <dbReference type="ARBA" id="ARBA00022553"/>
    </source>
</evidence>
<keyword evidence="3" id="KW-1003">Cell membrane</keyword>
<evidence type="ECO:0000313" key="18">
    <source>
        <dbReference type="Proteomes" id="UP000237865"/>
    </source>
</evidence>
<dbReference type="Gene3D" id="3.40.50.2300">
    <property type="match status" value="1"/>
</dbReference>
<feature type="transmembrane region" description="Helical" evidence="13">
    <location>
        <begin position="351"/>
        <end position="372"/>
    </location>
</feature>
<evidence type="ECO:0000313" key="17">
    <source>
        <dbReference type="EMBL" id="PPE05762.1"/>
    </source>
</evidence>
<feature type="domain" description="PTS EIIB type-2" evidence="15">
    <location>
        <begin position="169"/>
        <end position="264"/>
    </location>
</feature>
<keyword evidence="4" id="KW-0597">Phosphoprotein</keyword>
<keyword evidence="11 13" id="KW-0472">Membrane</keyword>
<evidence type="ECO:0000256" key="13">
    <source>
        <dbReference type="SAM" id="Phobius"/>
    </source>
</evidence>
<dbReference type="STRING" id="1399797.GCA_000518285_00604"/>
<dbReference type="InterPro" id="IPR050864">
    <property type="entry name" value="Bacterial_PTS_Sugar_Transport"/>
</dbReference>
<comment type="caution">
    <text evidence="17">The sequence shown here is derived from an EMBL/GenBank/DDBJ whole genome shotgun (WGS) entry which is preliminary data.</text>
</comment>
<dbReference type="Pfam" id="PF02378">
    <property type="entry name" value="PTS_EIIC"/>
    <property type="match status" value="1"/>
</dbReference>
<dbReference type="EMBL" id="PHNE01000001">
    <property type="protein sequence ID" value="PPE05762.1"/>
    <property type="molecule type" value="Genomic_DNA"/>
</dbReference>
<dbReference type="PANTHER" id="PTHR30505:SF0">
    <property type="entry name" value="FRUCTOSE-LIKE PTS SYSTEM EIIBC COMPONENT-RELATED"/>
    <property type="match status" value="1"/>
</dbReference>
<keyword evidence="9" id="KW-0418">Kinase</keyword>
<evidence type="ECO:0000256" key="6">
    <source>
        <dbReference type="ARBA" id="ARBA00022679"/>
    </source>
</evidence>
<keyword evidence="5" id="KW-0762">Sugar transport</keyword>
<dbReference type="InterPro" id="IPR013011">
    <property type="entry name" value="PTS_EIIB_2"/>
</dbReference>
<dbReference type="GO" id="GO:0016301">
    <property type="term" value="F:kinase activity"/>
    <property type="evidence" value="ECO:0007669"/>
    <property type="project" value="UniProtKB-KW"/>
</dbReference>
<feature type="transmembrane region" description="Helical" evidence="13">
    <location>
        <begin position="295"/>
        <end position="320"/>
    </location>
</feature>
<evidence type="ECO:0000256" key="1">
    <source>
        <dbReference type="ARBA" id="ARBA00004429"/>
    </source>
</evidence>
<dbReference type="InterPro" id="IPR003353">
    <property type="entry name" value="PTS_IIB_fruc"/>
</dbReference>
<dbReference type="AlphaFoldDB" id="A0A2S5REX0"/>
<dbReference type="PROSITE" id="PS51099">
    <property type="entry name" value="PTS_EIIB_TYPE_2"/>
    <property type="match status" value="1"/>
</dbReference>
<feature type="transmembrane region" description="Helical" evidence="13">
    <location>
        <begin position="630"/>
        <end position="653"/>
    </location>
</feature>
<feature type="transmembrane region" description="Helical" evidence="13">
    <location>
        <begin position="406"/>
        <end position="425"/>
    </location>
</feature>
<comment type="subcellular location">
    <subcellularLocation>
        <location evidence="1">Cell inner membrane</location>
        <topology evidence="1">Multi-pass membrane protein</topology>
    </subcellularLocation>
</comment>
<accession>A0A2S5REX0</accession>
<dbReference type="PROSITE" id="PS51104">
    <property type="entry name" value="PTS_EIIC_TYPE_2"/>
    <property type="match status" value="1"/>
</dbReference>
<evidence type="ECO:0000259" key="14">
    <source>
        <dbReference type="PROSITE" id="PS51094"/>
    </source>
</evidence>
<dbReference type="Gene3D" id="3.40.930.10">
    <property type="entry name" value="Mannitol-specific EII, Chain A"/>
    <property type="match status" value="1"/>
</dbReference>
<dbReference type="PANTHER" id="PTHR30505">
    <property type="entry name" value="FRUCTOSE-LIKE PERMEASE"/>
    <property type="match status" value="1"/>
</dbReference>
<dbReference type="InterPro" id="IPR002178">
    <property type="entry name" value="PTS_EIIA_type-2_dom"/>
</dbReference>
<keyword evidence="8 13" id="KW-0812">Transmembrane</keyword>
<gene>
    <name evidence="17" type="primary">fruA</name>
    <name evidence="17" type="ORF">ELUCI_v1c00500</name>
</gene>
<dbReference type="Pfam" id="PF02302">
    <property type="entry name" value="PTS_IIB"/>
    <property type="match status" value="1"/>
</dbReference>
<dbReference type="InterPro" id="IPR004715">
    <property type="entry name" value="PTS_IIA_fruc"/>
</dbReference>
<evidence type="ECO:0000259" key="16">
    <source>
        <dbReference type="PROSITE" id="PS51104"/>
    </source>
</evidence>
<dbReference type="InterPro" id="IPR016152">
    <property type="entry name" value="PTrfase/Anion_transptr"/>
</dbReference>
<keyword evidence="7" id="KW-0598">Phosphotransferase system</keyword>
<feature type="domain" description="PTS EIIA type-2" evidence="14">
    <location>
        <begin position="4"/>
        <end position="151"/>
    </location>
</feature>
<evidence type="ECO:0000256" key="3">
    <source>
        <dbReference type="ARBA" id="ARBA00022475"/>
    </source>
</evidence>
<dbReference type="NCBIfam" id="TIGR00829">
    <property type="entry name" value="FRU"/>
    <property type="match status" value="1"/>
</dbReference>
<dbReference type="SUPFAM" id="SSF52794">
    <property type="entry name" value="PTS system IIB component-like"/>
    <property type="match status" value="1"/>
</dbReference>
<feature type="transmembrane region" description="Helical" evidence="13">
    <location>
        <begin position="481"/>
        <end position="501"/>
    </location>
</feature>
<evidence type="ECO:0000256" key="12">
    <source>
        <dbReference type="SAM" id="Coils"/>
    </source>
</evidence>
<dbReference type="GO" id="GO:0005351">
    <property type="term" value="F:carbohydrate:proton symporter activity"/>
    <property type="evidence" value="ECO:0007669"/>
    <property type="project" value="InterPro"/>
</dbReference>
<dbReference type="PROSITE" id="PS51094">
    <property type="entry name" value="PTS_EIIA_TYPE_2"/>
    <property type="match status" value="1"/>
</dbReference>